<dbReference type="InterPro" id="IPR027396">
    <property type="entry name" value="DsrEFH-like"/>
</dbReference>
<dbReference type="Gene3D" id="3.40.1260.10">
    <property type="entry name" value="DsrEFH-like"/>
    <property type="match status" value="1"/>
</dbReference>
<comment type="similarity">
    <text evidence="1">Belongs to the DsrF/TusC family.</text>
</comment>
<protein>
    <submittedName>
        <fullName evidence="2">DsrE family protein</fullName>
    </submittedName>
</protein>
<dbReference type="InterPro" id="IPR017462">
    <property type="entry name" value="Sulphur_relay_TusC/DsrF"/>
</dbReference>
<dbReference type="PANTHER" id="PTHR38780:SF1">
    <property type="entry name" value="PROTEIN TUSC"/>
    <property type="match status" value="1"/>
</dbReference>
<sequence>MANILVVFESGVENYQQALDGLDFIMASTGYGHQASALFLGAGLSLLATPKPENSSKQATAKIIKSFPFYDIDDVFVCSDSLAVFNNSNTVYTDLDITELDSALISDFIARYDHVVRF</sequence>
<proteinExistence type="inferred from homology"/>
<evidence type="ECO:0000313" key="2">
    <source>
        <dbReference type="EMBL" id="MDM7860806.1"/>
    </source>
</evidence>
<name>A0ABT7SXB3_9ALTE</name>
<dbReference type="Pfam" id="PF02635">
    <property type="entry name" value="DsrE"/>
    <property type="match status" value="1"/>
</dbReference>
<dbReference type="PANTHER" id="PTHR38780">
    <property type="entry name" value="PROTEIN TUSC"/>
    <property type="match status" value="1"/>
</dbReference>
<reference evidence="2 3" key="1">
    <citation type="submission" date="2023-06" db="EMBL/GenBank/DDBJ databases">
        <title>Alteromonas sp. ASW11-36 isolated from intertidal sand.</title>
        <authorList>
            <person name="Li Y."/>
        </authorList>
    </citation>
    <scope>NUCLEOTIDE SEQUENCE [LARGE SCALE GENOMIC DNA]</scope>
    <source>
        <strain evidence="2 3">ASW11-36</strain>
    </source>
</reference>
<dbReference type="SUPFAM" id="SSF75169">
    <property type="entry name" value="DsrEFH-like"/>
    <property type="match status" value="1"/>
</dbReference>
<dbReference type="RefSeq" id="WP_289365089.1">
    <property type="nucleotide sequence ID" value="NZ_JAUCBP010000007.1"/>
</dbReference>
<evidence type="ECO:0000256" key="1">
    <source>
        <dbReference type="ARBA" id="ARBA00005996"/>
    </source>
</evidence>
<accession>A0ABT7SXB3</accession>
<evidence type="ECO:0000313" key="3">
    <source>
        <dbReference type="Proteomes" id="UP001234343"/>
    </source>
</evidence>
<keyword evidence="3" id="KW-1185">Reference proteome</keyword>
<organism evidence="2 3">
    <name type="scientific">Alteromonas arenosi</name>
    <dbReference type="NCBI Taxonomy" id="3055817"/>
    <lineage>
        <taxon>Bacteria</taxon>
        <taxon>Pseudomonadati</taxon>
        <taxon>Pseudomonadota</taxon>
        <taxon>Gammaproteobacteria</taxon>
        <taxon>Alteromonadales</taxon>
        <taxon>Alteromonadaceae</taxon>
        <taxon>Alteromonas/Salinimonas group</taxon>
        <taxon>Alteromonas</taxon>
    </lineage>
</organism>
<dbReference type="EMBL" id="JAUCBP010000007">
    <property type="protein sequence ID" value="MDM7860806.1"/>
    <property type="molecule type" value="Genomic_DNA"/>
</dbReference>
<comment type="caution">
    <text evidence="2">The sequence shown here is derived from an EMBL/GenBank/DDBJ whole genome shotgun (WGS) entry which is preliminary data.</text>
</comment>
<dbReference type="InterPro" id="IPR003787">
    <property type="entry name" value="Sulphur_relay_DsrE/F-like"/>
</dbReference>
<gene>
    <name evidence="2" type="ORF">QTP81_09365</name>
</gene>
<dbReference type="Proteomes" id="UP001234343">
    <property type="component" value="Unassembled WGS sequence"/>
</dbReference>